<dbReference type="Proteomes" id="UP001357485">
    <property type="component" value="Unassembled WGS sequence"/>
</dbReference>
<feature type="region of interest" description="Disordered" evidence="1">
    <location>
        <begin position="31"/>
        <end position="70"/>
    </location>
</feature>
<comment type="caution">
    <text evidence="2">The sequence shown here is derived from an EMBL/GenBank/DDBJ whole genome shotgun (WGS) entry which is preliminary data.</text>
</comment>
<name>A0ABR0KTD3_9PEZI</name>
<feature type="compositionally biased region" description="Polar residues" evidence="1">
    <location>
        <begin position="46"/>
        <end position="55"/>
    </location>
</feature>
<gene>
    <name evidence="2" type="ORF">LTR16_002248</name>
</gene>
<evidence type="ECO:0000313" key="2">
    <source>
        <dbReference type="EMBL" id="KAK5129313.1"/>
    </source>
</evidence>
<proteinExistence type="predicted"/>
<organism evidence="2 3">
    <name type="scientific">Cryomyces antarcticus</name>
    <dbReference type="NCBI Taxonomy" id="329879"/>
    <lineage>
        <taxon>Eukaryota</taxon>
        <taxon>Fungi</taxon>
        <taxon>Dikarya</taxon>
        <taxon>Ascomycota</taxon>
        <taxon>Pezizomycotina</taxon>
        <taxon>Dothideomycetes</taxon>
        <taxon>Dothideomycetes incertae sedis</taxon>
        <taxon>Cryomyces</taxon>
    </lineage>
</organism>
<sequence length="248" mass="28340">MACRSSNETHKQRHREIVEIVQRIERLHAELEVAATPTRKKPNDNGAGSPSTTSPKQREQANKKERKAARKAAKALLRSKVFTAAEVARLDDKASVLRPYELTTNPDVHQNVIPHTHVFNYVDSRRVAALYSPSEKNTEHLAKRSEWLSTEVARIFDALNLEPYHIGLHRLKVPLFNKLMTCICDDLAQARNELAETMMRKAGYWRYVNRKTYNAMVANNEVSIKALSEHLQQTITAHRSLIGRPEED</sequence>
<evidence type="ECO:0000256" key="1">
    <source>
        <dbReference type="SAM" id="MobiDB-lite"/>
    </source>
</evidence>
<keyword evidence="3" id="KW-1185">Reference proteome</keyword>
<evidence type="ECO:0000313" key="3">
    <source>
        <dbReference type="Proteomes" id="UP001357485"/>
    </source>
</evidence>
<protein>
    <submittedName>
        <fullName evidence="2">Uncharacterized protein</fullName>
    </submittedName>
</protein>
<accession>A0ABR0KTD3</accession>
<reference evidence="2 3" key="1">
    <citation type="submission" date="2023-08" db="EMBL/GenBank/DDBJ databases">
        <title>Black Yeasts Isolated from many extreme environments.</title>
        <authorList>
            <person name="Coleine C."/>
            <person name="Stajich J.E."/>
            <person name="Selbmann L."/>
        </authorList>
    </citation>
    <scope>NUCLEOTIDE SEQUENCE [LARGE SCALE GENOMIC DNA]</scope>
    <source>
        <strain evidence="2 3">CCFEE 536</strain>
    </source>
</reference>
<dbReference type="EMBL" id="JAVRRA010024783">
    <property type="protein sequence ID" value="KAK5129313.1"/>
    <property type="molecule type" value="Genomic_DNA"/>
</dbReference>